<feature type="binding site" evidence="7">
    <location>
        <position position="118"/>
    </location>
    <ligand>
        <name>L-glutamine</name>
        <dbReference type="ChEBI" id="CHEBI:58359"/>
    </ligand>
</feature>
<dbReference type="InterPro" id="IPR014729">
    <property type="entry name" value="Rossmann-like_a/b/a_fold"/>
</dbReference>
<dbReference type="CDD" id="cd00553">
    <property type="entry name" value="NAD_synthase"/>
    <property type="match status" value="1"/>
</dbReference>
<dbReference type="PROSITE" id="PS50263">
    <property type="entry name" value="CN_HYDROLASE"/>
    <property type="match status" value="1"/>
</dbReference>
<dbReference type="eggNOG" id="COG0388">
    <property type="taxonomic scope" value="Bacteria"/>
</dbReference>
<dbReference type="PATRIC" id="fig|608538.5.peg.430"/>
<gene>
    <name evidence="7 11" type="primary">nadE</name>
    <name evidence="11" type="ordered locus">HTH_0425</name>
</gene>
<comment type="pathway">
    <text evidence="1 7 8">Cofactor biosynthesis; NAD(+) biosynthesis; NAD(+) from deamido-NAD(+) (L-Gln route): step 1/1.</text>
</comment>
<protein>
    <recommendedName>
        <fullName evidence="7 8">Glutamine-dependent NAD(+) synthetase</fullName>
        <ecNumber evidence="7 8">6.3.5.1</ecNumber>
    </recommendedName>
    <alternativeName>
        <fullName evidence="7 8">NAD(+) synthase [glutamine-hydrolyzing]</fullName>
    </alternativeName>
</protein>
<keyword evidence="3 7" id="KW-0436">Ligase</keyword>
<dbReference type="GO" id="GO:0008795">
    <property type="term" value="F:NAD+ synthase activity"/>
    <property type="evidence" value="ECO:0007669"/>
    <property type="project" value="UniProtKB-UniRule"/>
</dbReference>
<dbReference type="STRING" id="608538.HTH_0425"/>
<dbReference type="Gene3D" id="3.40.50.620">
    <property type="entry name" value="HUPs"/>
    <property type="match status" value="1"/>
</dbReference>
<comment type="catalytic activity">
    <reaction evidence="7 8">
        <text>deamido-NAD(+) + L-glutamine + ATP + H2O = L-glutamate + AMP + diphosphate + NAD(+) + H(+)</text>
        <dbReference type="Rhea" id="RHEA:24384"/>
        <dbReference type="ChEBI" id="CHEBI:15377"/>
        <dbReference type="ChEBI" id="CHEBI:15378"/>
        <dbReference type="ChEBI" id="CHEBI:29985"/>
        <dbReference type="ChEBI" id="CHEBI:30616"/>
        <dbReference type="ChEBI" id="CHEBI:33019"/>
        <dbReference type="ChEBI" id="CHEBI:57540"/>
        <dbReference type="ChEBI" id="CHEBI:58359"/>
        <dbReference type="ChEBI" id="CHEBI:58437"/>
        <dbReference type="ChEBI" id="CHEBI:456215"/>
        <dbReference type="EC" id="6.3.5.1"/>
    </reaction>
</comment>
<feature type="binding site" evidence="7">
    <location>
        <position position="421"/>
    </location>
    <ligand>
        <name>ATP</name>
        <dbReference type="ChEBI" id="CHEBI:30616"/>
    </ligand>
</feature>
<name>D3DGD7_HYDTT</name>
<dbReference type="GO" id="GO:0009435">
    <property type="term" value="P:NAD+ biosynthetic process"/>
    <property type="evidence" value="ECO:0007669"/>
    <property type="project" value="UniProtKB-UniRule"/>
</dbReference>
<dbReference type="SUPFAM" id="SSF52402">
    <property type="entry name" value="Adenine nucleotide alpha hydrolases-like"/>
    <property type="match status" value="1"/>
</dbReference>
<dbReference type="NCBIfam" id="TIGR00552">
    <property type="entry name" value="nadE"/>
    <property type="match status" value="1"/>
</dbReference>
<dbReference type="RefSeq" id="WP_012963072.1">
    <property type="nucleotide sequence ID" value="NC_013799.1"/>
</dbReference>
<feature type="active site" description="Nucleophile; for glutaminase activity" evidence="7">
    <location>
        <position position="148"/>
    </location>
</feature>
<dbReference type="GO" id="GO:0005524">
    <property type="term" value="F:ATP binding"/>
    <property type="evidence" value="ECO:0007669"/>
    <property type="project" value="UniProtKB-UniRule"/>
</dbReference>
<dbReference type="OrthoDB" id="9803818at2"/>
<dbReference type="AlphaFoldDB" id="D3DGD7"/>
<keyword evidence="6 7" id="KW-0520">NAD</keyword>
<dbReference type="FunFam" id="3.40.50.620:FF:000106">
    <property type="entry name" value="Glutamine-dependent NAD(+) synthetase"/>
    <property type="match status" value="1"/>
</dbReference>
<dbReference type="UniPathway" id="UPA00253">
    <property type="reaction ID" value="UER00334"/>
</dbReference>
<proteinExistence type="inferred from homology"/>
<comment type="similarity">
    <text evidence="9">Belongs to the NAD synthetase family.</text>
</comment>
<dbReference type="Pfam" id="PF02540">
    <property type="entry name" value="NAD_synthase"/>
    <property type="match status" value="1"/>
</dbReference>
<feature type="binding site" evidence="7">
    <location>
        <begin position="318"/>
        <end position="325"/>
    </location>
    <ligand>
        <name>ATP</name>
        <dbReference type="ChEBI" id="CHEBI:30616"/>
    </ligand>
</feature>
<evidence type="ECO:0000256" key="1">
    <source>
        <dbReference type="ARBA" id="ARBA00005188"/>
    </source>
</evidence>
<dbReference type="PIRSF" id="PIRSF006630">
    <property type="entry name" value="NADS_GAT"/>
    <property type="match status" value="1"/>
</dbReference>
<feature type="active site" description="For glutaminase activity" evidence="7">
    <location>
        <position position="112"/>
    </location>
</feature>
<feature type="binding site" evidence="7">
    <location>
        <position position="397"/>
    </location>
    <ligand>
        <name>deamido-NAD(+)</name>
        <dbReference type="ChEBI" id="CHEBI:58437"/>
        <note>ligand shared between two neighboring subunits</note>
    </ligand>
</feature>
<dbReference type="EC" id="6.3.5.1" evidence="7 8"/>
<dbReference type="GO" id="GO:0004359">
    <property type="term" value="F:glutaminase activity"/>
    <property type="evidence" value="ECO:0007669"/>
    <property type="project" value="InterPro"/>
</dbReference>
<organism evidence="11 12">
    <name type="scientific">Hydrogenobacter thermophilus (strain DSM 6534 / IAM 12695 / TK-6)</name>
    <dbReference type="NCBI Taxonomy" id="608538"/>
    <lineage>
        <taxon>Bacteria</taxon>
        <taxon>Pseudomonadati</taxon>
        <taxon>Aquificota</taxon>
        <taxon>Aquificia</taxon>
        <taxon>Aquificales</taxon>
        <taxon>Aquificaceae</taxon>
        <taxon>Hydrogenobacter</taxon>
    </lineage>
</organism>
<feature type="binding site" evidence="7">
    <location>
        <position position="175"/>
    </location>
    <ligand>
        <name>L-glutamine</name>
        <dbReference type="ChEBI" id="CHEBI:58359"/>
    </ligand>
</feature>
<reference evidence="11 12" key="1">
    <citation type="journal article" date="2010" name="J. Bacteriol.">
        <title>Complete genome sequence of the thermophilic, obligately chemolithoautotrophic hydrogen-oxidizing bacterium Hydrogenobacter thermophilus TK-6.</title>
        <authorList>
            <person name="Arai H."/>
            <person name="Kanbe H."/>
            <person name="Ishii M."/>
            <person name="Igarashi Y."/>
        </authorList>
    </citation>
    <scope>NUCLEOTIDE SEQUENCE [LARGE SCALE GENOMIC DNA]</scope>
    <source>
        <strain evidence="12">DSM 6534 / IAM 12695 / TK-6 [Tokyo]</strain>
    </source>
</reference>
<evidence type="ECO:0000259" key="10">
    <source>
        <dbReference type="PROSITE" id="PS50263"/>
    </source>
</evidence>
<feature type="domain" description="CN hydrolase" evidence="10">
    <location>
        <begin position="5"/>
        <end position="245"/>
    </location>
</feature>
<sequence>MKSKLNITIAQMDITVGDVEGNAIKILKIWEEYHRVSHLIVFPELALSGYPPEDLLLRMDFIKECQRWLDIIRDASAKFEAMALIGTPFYEGDLYNSALLVGGGKLLAYYHKHFLPNYSVFDEKRYFRKGTYGTMVELGEVKIGISVCEDLWHPDGLERTYAIMGAHALININASPYYFGKYEFKEAFLKARAEDNLCYVVYVNAVGGQDELVFDGRSLVIDPDGHICARAKAFEEDVLTVSLDVEKVKRRRLLDTRLREGKEKYHVISCGADTYRELEVFPPRVERNPKDEEEIYTALKTGLEAYVKKNNFSKVVLGLSGGIDSSLVACLAVDALGSDRVVGIFMPSEFTSKESKEDAVSLAKNLGIELYQFPIDVIFKSFRDTLGFTDFGVADENLQARIRANILFYLSNRYGWLVLSTSNKSEASVGYTTIYGDMAGGFAPLKDVYKTLVYRLARYRNSLRPDIPERVFQKPPSAELRPGQKDQDTLPPYQMLDQILTLYIEEGLSQEEIVQKGIDRETVEKVIRMIRLAEYKRRQAPVGIKITPRAFGKDWRMPITNMWGY</sequence>
<evidence type="ECO:0000256" key="5">
    <source>
        <dbReference type="ARBA" id="ARBA00022840"/>
    </source>
</evidence>
<evidence type="ECO:0000256" key="3">
    <source>
        <dbReference type="ARBA" id="ARBA00022598"/>
    </source>
</evidence>
<evidence type="ECO:0000256" key="2">
    <source>
        <dbReference type="ARBA" id="ARBA00007145"/>
    </source>
</evidence>
<dbReference type="eggNOG" id="COG0171">
    <property type="taxonomic scope" value="Bacteria"/>
</dbReference>
<dbReference type="HAMAP" id="MF_02090">
    <property type="entry name" value="NadE_glutamine_dep"/>
    <property type="match status" value="1"/>
</dbReference>
<dbReference type="NCBIfam" id="NF010588">
    <property type="entry name" value="PRK13981.1"/>
    <property type="match status" value="1"/>
</dbReference>
<evidence type="ECO:0000256" key="4">
    <source>
        <dbReference type="ARBA" id="ARBA00022741"/>
    </source>
</evidence>
<keyword evidence="4 7" id="KW-0547">Nucleotide-binding</keyword>
<dbReference type="Proteomes" id="UP000002574">
    <property type="component" value="Chromosome"/>
</dbReference>
<keyword evidence="5 7" id="KW-0067">ATP-binding</keyword>
<comment type="caution">
    <text evidence="7">Lacks conserved residue(s) required for the propagation of feature annotation.</text>
</comment>
<feature type="binding site" evidence="7">
    <location>
        <position position="536"/>
    </location>
    <ligand>
        <name>deamido-NAD(+)</name>
        <dbReference type="ChEBI" id="CHEBI:58437"/>
        <note>ligand shared between two neighboring subunits</note>
    </ligand>
</feature>
<dbReference type="PANTHER" id="PTHR23090">
    <property type="entry name" value="NH 3 /GLUTAMINE-DEPENDENT NAD + SYNTHETASE"/>
    <property type="match status" value="1"/>
</dbReference>
<comment type="similarity">
    <text evidence="2 7 8">In the C-terminal section; belongs to the NAD synthetase family.</text>
</comment>
<dbReference type="Gene3D" id="3.60.110.10">
    <property type="entry name" value="Carbon-nitrogen hydrolase"/>
    <property type="match status" value="1"/>
</dbReference>
<feature type="active site" description="Proton acceptor; for glutaminase activity" evidence="7">
    <location>
        <position position="44"/>
    </location>
</feature>
<evidence type="ECO:0000313" key="12">
    <source>
        <dbReference type="Proteomes" id="UP000002574"/>
    </source>
</evidence>
<dbReference type="GO" id="GO:0003952">
    <property type="term" value="F:NAD+ synthase (glutamine-hydrolyzing) activity"/>
    <property type="evidence" value="ECO:0007669"/>
    <property type="project" value="UniProtKB-UniRule"/>
</dbReference>
<evidence type="ECO:0000256" key="7">
    <source>
        <dbReference type="HAMAP-Rule" id="MF_02090"/>
    </source>
</evidence>
<keyword evidence="12" id="KW-1185">Reference proteome</keyword>
<dbReference type="InterPro" id="IPR003694">
    <property type="entry name" value="NAD_synthase"/>
</dbReference>
<dbReference type="GO" id="GO:0005737">
    <property type="term" value="C:cytoplasm"/>
    <property type="evidence" value="ECO:0007669"/>
    <property type="project" value="InterPro"/>
</dbReference>
<dbReference type="InterPro" id="IPR003010">
    <property type="entry name" value="C-N_Hydrolase"/>
</dbReference>
<dbReference type="SUPFAM" id="SSF56317">
    <property type="entry name" value="Carbon-nitrogen hydrolase"/>
    <property type="match status" value="1"/>
</dbReference>
<dbReference type="KEGG" id="hth:HTH_0425"/>
<dbReference type="Pfam" id="PF00795">
    <property type="entry name" value="CN_hydrolase"/>
    <property type="match status" value="1"/>
</dbReference>
<evidence type="ECO:0000256" key="9">
    <source>
        <dbReference type="RuleBase" id="RU003811"/>
    </source>
</evidence>
<evidence type="ECO:0000256" key="6">
    <source>
        <dbReference type="ARBA" id="ARBA00023027"/>
    </source>
</evidence>
<dbReference type="CDD" id="cd07570">
    <property type="entry name" value="GAT_Gln-NAD-synth"/>
    <property type="match status" value="1"/>
</dbReference>
<evidence type="ECO:0000313" key="11">
    <source>
        <dbReference type="EMBL" id="BAI68889.1"/>
    </source>
</evidence>
<dbReference type="InterPro" id="IPR036526">
    <property type="entry name" value="C-N_Hydrolase_sf"/>
</dbReference>
<dbReference type="InterPro" id="IPR014445">
    <property type="entry name" value="Gln-dep_NAD_synthase"/>
</dbReference>
<feature type="binding site" evidence="7">
    <location>
        <position position="426"/>
    </location>
    <ligand>
        <name>deamido-NAD(+)</name>
        <dbReference type="ChEBI" id="CHEBI:58437"/>
        <note>ligand shared between two neighboring subunits</note>
    </ligand>
</feature>
<comment type="function">
    <text evidence="7">Catalyzes the ATP-dependent amidation of deamido-NAD to form NAD. Uses L-glutamine as a nitrogen source.</text>
</comment>
<feature type="binding site" evidence="7">
    <location>
        <position position="181"/>
    </location>
    <ligand>
        <name>L-glutamine</name>
        <dbReference type="ChEBI" id="CHEBI:58359"/>
    </ligand>
</feature>
<dbReference type="KEGG" id="hte:Hydth_0424"/>
<dbReference type="PANTHER" id="PTHR23090:SF9">
    <property type="entry name" value="GLUTAMINE-DEPENDENT NAD(+) SYNTHETASE"/>
    <property type="match status" value="1"/>
</dbReference>
<dbReference type="InterPro" id="IPR022310">
    <property type="entry name" value="NAD/GMP_synthase"/>
</dbReference>
<dbReference type="EMBL" id="AP011112">
    <property type="protein sequence ID" value="BAI68889.1"/>
    <property type="molecule type" value="Genomic_DNA"/>
</dbReference>
<evidence type="ECO:0000256" key="8">
    <source>
        <dbReference type="PIRNR" id="PIRNR006630"/>
    </source>
</evidence>
<accession>D3DGD7</accession>